<dbReference type="GO" id="GO:0006402">
    <property type="term" value="P:mRNA catabolic process"/>
    <property type="evidence" value="ECO:0007669"/>
    <property type="project" value="TreeGrafter"/>
</dbReference>
<dbReference type="AlphaFoldDB" id="A0AAU8JCL3"/>
<dbReference type="GO" id="GO:0004521">
    <property type="term" value="F:RNA endonuclease activity"/>
    <property type="evidence" value="ECO:0007669"/>
    <property type="project" value="TreeGrafter"/>
</dbReference>
<dbReference type="Pfam" id="PF02452">
    <property type="entry name" value="PemK_toxin"/>
    <property type="match status" value="1"/>
</dbReference>
<dbReference type="EC" id="3.1.-.-" evidence="3"/>
<dbReference type="EMBL" id="CP159837">
    <property type="protein sequence ID" value="XCM36505.1"/>
    <property type="molecule type" value="Genomic_DNA"/>
</dbReference>
<dbReference type="InterPro" id="IPR003477">
    <property type="entry name" value="PemK-like"/>
</dbReference>
<keyword evidence="2" id="KW-1277">Toxin-antitoxin system</keyword>
<evidence type="ECO:0000313" key="3">
    <source>
        <dbReference type="EMBL" id="XCM36505.1"/>
    </source>
</evidence>
<accession>A0AAU8JCL3</accession>
<dbReference type="PANTHER" id="PTHR33988:SF3">
    <property type="entry name" value="ENDORIBONUCLEASE TOXIN CHPB-RELATED"/>
    <property type="match status" value="1"/>
</dbReference>
<keyword evidence="3" id="KW-0378">Hydrolase</keyword>
<dbReference type="InterPro" id="IPR011067">
    <property type="entry name" value="Plasmid_toxin/cell-grow_inhib"/>
</dbReference>
<evidence type="ECO:0000256" key="1">
    <source>
        <dbReference type="ARBA" id="ARBA00007521"/>
    </source>
</evidence>
<protein>
    <submittedName>
        <fullName evidence="3">Type II toxin-antitoxin system PemK/MazF family toxin</fullName>
        <ecNumber evidence="3">3.1.-.-</ecNumber>
    </submittedName>
</protein>
<dbReference type="SUPFAM" id="SSF50118">
    <property type="entry name" value="Cell growth inhibitor/plasmid maintenance toxic component"/>
    <property type="match status" value="1"/>
</dbReference>
<gene>
    <name evidence="3" type="ORF">ABWT76_005268</name>
</gene>
<dbReference type="PANTHER" id="PTHR33988">
    <property type="entry name" value="ENDORIBONUCLEASE MAZF-RELATED"/>
    <property type="match status" value="1"/>
</dbReference>
<name>A0AAU8JCL3_9CYAN</name>
<dbReference type="GO" id="GO:0003677">
    <property type="term" value="F:DNA binding"/>
    <property type="evidence" value="ECO:0007669"/>
    <property type="project" value="InterPro"/>
</dbReference>
<sequence length="124" mass="13926">MTILSLQIGDIVTARFPQQNPQAHEQEGQRPAIVVGLPNRVGNPRFPLVILVPITSDRGQAWANDSPDLYPKFPAGTAGLRQPSIALLDQIRVLDFTRITEYWGRLTPEEYDPILRGLKRMIDP</sequence>
<comment type="similarity">
    <text evidence="1">Belongs to the PemK/MazF family.</text>
</comment>
<dbReference type="GO" id="GO:0016075">
    <property type="term" value="P:rRNA catabolic process"/>
    <property type="evidence" value="ECO:0007669"/>
    <property type="project" value="TreeGrafter"/>
</dbReference>
<dbReference type="Gene3D" id="2.30.30.110">
    <property type="match status" value="1"/>
</dbReference>
<dbReference type="GO" id="GO:0016787">
    <property type="term" value="F:hydrolase activity"/>
    <property type="evidence" value="ECO:0007669"/>
    <property type="project" value="UniProtKB-KW"/>
</dbReference>
<reference evidence="3" key="1">
    <citation type="submission" date="2024-07" db="EMBL/GenBank/DDBJ databases">
        <authorList>
            <person name="Kim Y.J."/>
            <person name="Jeong J.Y."/>
        </authorList>
    </citation>
    <scope>NUCLEOTIDE SEQUENCE</scope>
    <source>
        <strain evidence="3">GIHE-MW2</strain>
    </source>
</reference>
<organism evidence="3">
    <name type="scientific">Planktothricoides raciborskii GIHE-MW2</name>
    <dbReference type="NCBI Taxonomy" id="2792601"/>
    <lineage>
        <taxon>Bacteria</taxon>
        <taxon>Bacillati</taxon>
        <taxon>Cyanobacteriota</taxon>
        <taxon>Cyanophyceae</taxon>
        <taxon>Oscillatoriophycideae</taxon>
        <taxon>Oscillatoriales</taxon>
        <taxon>Oscillatoriaceae</taxon>
        <taxon>Planktothricoides</taxon>
    </lineage>
</organism>
<proteinExistence type="inferred from homology"/>
<dbReference type="RefSeq" id="WP_072160806.1">
    <property type="nucleotide sequence ID" value="NZ_CP159837.1"/>
</dbReference>
<evidence type="ECO:0000256" key="2">
    <source>
        <dbReference type="ARBA" id="ARBA00022649"/>
    </source>
</evidence>